<dbReference type="GO" id="GO:0005576">
    <property type="term" value="C:extracellular region"/>
    <property type="evidence" value="ECO:0007669"/>
    <property type="project" value="InterPro"/>
</dbReference>
<evidence type="ECO:0000313" key="3">
    <source>
        <dbReference type="EMBL" id="KOB65233.1"/>
    </source>
</evidence>
<dbReference type="SMART" id="SM00494">
    <property type="entry name" value="ChtBD2"/>
    <property type="match status" value="2"/>
</dbReference>
<proteinExistence type="predicted"/>
<dbReference type="Pfam" id="PF01607">
    <property type="entry name" value="CBM_14"/>
    <property type="match status" value="1"/>
</dbReference>
<dbReference type="GO" id="GO:0008061">
    <property type="term" value="F:chitin binding"/>
    <property type="evidence" value="ECO:0007669"/>
    <property type="project" value="InterPro"/>
</dbReference>
<dbReference type="Gene3D" id="2.170.140.10">
    <property type="entry name" value="Chitin binding domain"/>
    <property type="match status" value="2"/>
</dbReference>
<evidence type="ECO:0000259" key="2">
    <source>
        <dbReference type="PROSITE" id="PS50940"/>
    </source>
</evidence>
<dbReference type="Proteomes" id="UP000037510">
    <property type="component" value="Unassembled WGS sequence"/>
</dbReference>
<feature type="chain" id="PRO_5005572726" evidence="1">
    <location>
        <begin position="21"/>
        <end position="200"/>
    </location>
</feature>
<name>A0A0L7KPK4_OPEBR</name>
<dbReference type="AlphaFoldDB" id="A0A0L7KPK4"/>
<dbReference type="InterPro" id="IPR036508">
    <property type="entry name" value="Chitin-bd_dom_sf"/>
</dbReference>
<feature type="domain" description="Chitin-binding type-2" evidence="2">
    <location>
        <begin position="20"/>
        <end position="80"/>
    </location>
</feature>
<protein>
    <submittedName>
        <fullName evidence="3">Insect intestinal mucin 3</fullName>
    </submittedName>
</protein>
<accession>A0A0L7KPK4</accession>
<feature type="domain" description="Chitin-binding type-2" evidence="2">
    <location>
        <begin position="81"/>
        <end position="142"/>
    </location>
</feature>
<dbReference type="InterPro" id="IPR002557">
    <property type="entry name" value="Chitin-bd_dom"/>
</dbReference>
<dbReference type="PANTHER" id="PTHR20987">
    <property type="entry name" value="CHITIN-BINDING TYPE-2 DOMAIN-CONTAINING PROTEIN-RELATED"/>
    <property type="match status" value="1"/>
</dbReference>
<keyword evidence="1" id="KW-0732">Signal</keyword>
<comment type="caution">
    <text evidence="3">The sequence shown here is derived from an EMBL/GenBank/DDBJ whole genome shotgun (WGS) entry which is preliminary data.</text>
</comment>
<evidence type="ECO:0000313" key="4">
    <source>
        <dbReference type="Proteomes" id="UP000037510"/>
    </source>
</evidence>
<evidence type="ECO:0000256" key="1">
    <source>
        <dbReference type="SAM" id="SignalP"/>
    </source>
</evidence>
<dbReference type="SUPFAM" id="SSF57625">
    <property type="entry name" value="Invertebrate chitin-binding proteins"/>
    <property type="match status" value="2"/>
</dbReference>
<sequence length="200" mass="21949">MMRLTLFILVVGLCHDASKATECNSRGRFPNNDEADCRGYTMCLPMGGTFMQYKLTCPLGSVYSHVEQQCTTSTTYRCLPSYVCNSTGSFQDSMNENCTSFISCVQGLSDFVTARKSECPASQVFSPGEGICVNETEYICKPAIETTTVTFEVTEISTAANENAIDSFQGSRETPLNSVGDVRSNVFLVMMMVICLIKNI</sequence>
<feature type="signal peptide" evidence="1">
    <location>
        <begin position="1"/>
        <end position="20"/>
    </location>
</feature>
<keyword evidence="4" id="KW-1185">Reference proteome</keyword>
<reference evidence="3 4" key="1">
    <citation type="journal article" date="2015" name="Genome Biol. Evol.">
        <title>The genome of winter moth (Operophtera brumata) provides a genomic perspective on sexual dimorphism and phenology.</title>
        <authorList>
            <person name="Derks M.F."/>
            <person name="Smit S."/>
            <person name="Salis L."/>
            <person name="Schijlen E."/>
            <person name="Bossers A."/>
            <person name="Mateman C."/>
            <person name="Pijl A.S."/>
            <person name="de Ridder D."/>
            <person name="Groenen M.A."/>
            <person name="Visser M.E."/>
            <person name="Megens H.J."/>
        </authorList>
    </citation>
    <scope>NUCLEOTIDE SEQUENCE [LARGE SCALE GENOMIC DNA]</scope>
    <source>
        <strain evidence="3">WM2013NL</strain>
        <tissue evidence="3">Head and thorax</tissue>
    </source>
</reference>
<organism evidence="3 4">
    <name type="scientific">Operophtera brumata</name>
    <name type="common">Winter moth</name>
    <name type="synonym">Phalaena brumata</name>
    <dbReference type="NCBI Taxonomy" id="104452"/>
    <lineage>
        <taxon>Eukaryota</taxon>
        <taxon>Metazoa</taxon>
        <taxon>Ecdysozoa</taxon>
        <taxon>Arthropoda</taxon>
        <taxon>Hexapoda</taxon>
        <taxon>Insecta</taxon>
        <taxon>Pterygota</taxon>
        <taxon>Neoptera</taxon>
        <taxon>Endopterygota</taxon>
        <taxon>Lepidoptera</taxon>
        <taxon>Glossata</taxon>
        <taxon>Ditrysia</taxon>
        <taxon>Geometroidea</taxon>
        <taxon>Geometridae</taxon>
        <taxon>Larentiinae</taxon>
        <taxon>Operophtera</taxon>
    </lineage>
</organism>
<gene>
    <name evidence="3" type="ORF">OBRU01_19550</name>
</gene>
<dbReference type="EMBL" id="JTDY01007400">
    <property type="protein sequence ID" value="KOB65233.1"/>
    <property type="molecule type" value="Genomic_DNA"/>
</dbReference>
<dbReference type="PANTHER" id="PTHR20987:SF0">
    <property type="entry name" value="CHITIN-BINDING TYPE-2 DOMAIN-CONTAINING PROTEIN-RELATED"/>
    <property type="match status" value="1"/>
</dbReference>
<dbReference type="PROSITE" id="PS50940">
    <property type="entry name" value="CHIT_BIND_II"/>
    <property type="match status" value="2"/>
</dbReference>